<evidence type="ECO:0000256" key="2">
    <source>
        <dbReference type="ARBA" id="ARBA00022692"/>
    </source>
</evidence>
<keyword evidence="7" id="KW-1185">Reference proteome</keyword>
<feature type="transmembrane region" description="Helical" evidence="5">
    <location>
        <begin position="101"/>
        <end position="127"/>
    </location>
</feature>
<reference evidence="6" key="2">
    <citation type="journal article" date="2020" name="Nat. Commun.">
        <title>Large-scale genome sequencing of mycorrhizal fungi provides insights into the early evolution of symbiotic traits.</title>
        <authorList>
            <person name="Miyauchi S."/>
            <person name="Kiss E."/>
            <person name="Kuo A."/>
            <person name="Drula E."/>
            <person name="Kohler A."/>
            <person name="Sanchez-Garcia M."/>
            <person name="Morin E."/>
            <person name="Andreopoulos B."/>
            <person name="Barry K.W."/>
            <person name="Bonito G."/>
            <person name="Buee M."/>
            <person name="Carver A."/>
            <person name="Chen C."/>
            <person name="Cichocki N."/>
            <person name="Clum A."/>
            <person name="Culley D."/>
            <person name="Crous P.W."/>
            <person name="Fauchery L."/>
            <person name="Girlanda M."/>
            <person name="Hayes R.D."/>
            <person name="Keri Z."/>
            <person name="LaButti K."/>
            <person name="Lipzen A."/>
            <person name="Lombard V."/>
            <person name="Magnuson J."/>
            <person name="Maillard F."/>
            <person name="Murat C."/>
            <person name="Nolan M."/>
            <person name="Ohm R.A."/>
            <person name="Pangilinan J."/>
            <person name="Pereira M.F."/>
            <person name="Perotto S."/>
            <person name="Peter M."/>
            <person name="Pfister S."/>
            <person name="Riley R."/>
            <person name="Sitrit Y."/>
            <person name="Stielow J.B."/>
            <person name="Szollosi G."/>
            <person name="Zifcakova L."/>
            <person name="Stursova M."/>
            <person name="Spatafora J.W."/>
            <person name="Tedersoo L."/>
            <person name="Vaario L.M."/>
            <person name="Yamada A."/>
            <person name="Yan M."/>
            <person name="Wang P."/>
            <person name="Xu J."/>
            <person name="Bruns T."/>
            <person name="Baldrian P."/>
            <person name="Vilgalys R."/>
            <person name="Dunand C."/>
            <person name="Henrissat B."/>
            <person name="Grigoriev I.V."/>
            <person name="Hibbett D."/>
            <person name="Nagy L.G."/>
            <person name="Martin F.M."/>
        </authorList>
    </citation>
    <scope>NUCLEOTIDE SEQUENCE</scope>
    <source>
        <strain evidence="6">Prilba</strain>
    </source>
</reference>
<feature type="transmembrane region" description="Helical" evidence="5">
    <location>
        <begin position="231"/>
        <end position="254"/>
    </location>
</feature>
<dbReference type="InterPro" id="IPR044878">
    <property type="entry name" value="UbiA_sf"/>
</dbReference>
<evidence type="ECO:0000256" key="1">
    <source>
        <dbReference type="ARBA" id="ARBA00004141"/>
    </source>
</evidence>
<organism evidence="6 7">
    <name type="scientific">Russula ochroleuca</name>
    <dbReference type="NCBI Taxonomy" id="152965"/>
    <lineage>
        <taxon>Eukaryota</taxon>
        <taxon>Fungi</taxon>
        <taxon>Dikarya</taxon>
        <taxon>Basidiomycota</taxon>
        <taxon>Agaricomycotina</taxon>
        <taxon>Agaricomycetes</taxon>
        <taxon>Russulales</taxon>
        <taxon>Russulaceae</taxon>
        <taxon>Russula</taxon>
    </lineage>
</organism>
<dbReference type="InterPro" id="IPR000537">
    <property type="entry name" value="UbiA_prenyltransferase"/>
</dbReference>
<dbReference type="Proteomes" id="UP000759537">
    <property type="component" value="Unassembled WGS sequence"/>
</dbReference>
<dbReference type="Gene3D" id="1.10.357.140">
    <property type="entry name" value="UbiA prenyltransferase"/>
    <property type="match status" value="1"/>
</dbReference>
<dbReference type="GO" id="GO:0016765">
    <property type="term" value="F:transferase activity, transferring alkyl or aryl (other than methyl) groups"/>
    <property type="evidence" value="ECO:0007669"/>
    <property type="project" value="InterPro"/>
</dbReference>
<dbReference type="PANTHER" id="PTHR42723:SF1">
    <property type="entry name" value="CHLOROPHYLL SYNTHASE, CHLOROPLASTIC"/>
    <property type="match status" value="1"/>
</dbReference>
<dbReference type="AlphaFoldDB" id="A0A9P5JXW1"/>
<evidence type="ECO:0000256" key="3">
    <source>
        <dbReference type="ARBA" id="ARBA00022989"/>
    </source>
</evidence>
<proteinExistence type="predicted"/>
<evidence type="ECO:0000313" key="6">
    <source>
        <dbReference type="EMBL" id="KAF8469801.1"/>
    </source>
</evidence>
<dbReference type="GO" id="GO:0016020">
    <property type="term" value="C:membrane"/>
    <property type="evidence" value="ECO:0007669"/>
    <property type="project" value="UniProtKB-SubCell"/>
</dbReference>
<evidence type="ECO:0000313" key="7">
    <source>
        <dbReference type="Proteomes" id="UP000759537"/>
    </source>
</evidence>
<reference evidence="6" key="1">
    <citation type="submission" date="2019-10" db="EMBL/GenBank/DDBJ databases">
        <authorList>
            <consortium name="DOE Joint Genome Institute"/>
            <person name="Kuo A."/>
            <person name="Miyauchi S."/>
            <person name="Kiss E."/>
            <person name="Drula E."/>
            <person name="Kohler A."/>
            <person name="Sanchez-Garcia M."/>
            <person name="Andreopoulos B."/>
            <person name="Barry K.W."/>
            <person name="Bonito G."/>
            <person name="Buee M."/>
            <person name="Carver A."/>
            <person name="Chen C."/>
            <person name="Cichocki N."/>
            <person name="Clum A."/>
            <person name="Culley D."/>
            <person name="Crous P.W."/>
            <person name="Fauchery L."/>
            <person name="Girlanda M."/>
            <person name="Hayes R."/>
            <person name="Keri Z."/>
            <person name="LaButti K."/>
            <person name="Lipzen A."/>
            <person name="Lombard V."/>
            <person name="Magnuson J."/>
            <person name="Maillard F."/>
            <person name="Morin E."/>
            <person name="Murat C."/>
            <person name="Nolan M."/>
            <person name="Ohm R."/>
            <person name="Pangilinan J."/>
            <person name="Pereira M."/>
            <person name="Perotto S."/>
            <person name="Peter M."/>
            <person name="Riley R."/>
            <person name="Sitrit Y."/>
            <person name="Stielow B."/>
            <person name="Szollosi G."/>
            <person name="Zifcakova L."/>
            <person name="Stursova M."/>
            <person name="Spatafora J.W."/>
            <person name="Tedersoo L."/>
            <person name="Vaario L.-M."/>
            <person name="Yamada A."/>
            <person name="Yan M."/>
            <person name="Wang P."/>
            <person name="Xu J."/>
            <person name="Bruns T."/>
            <person name="Baldrian P."/>
            <person name="Vilgalys R."/>
            <person name="Henrissat B."/>
            <person name="Grigoriev I.V."/>
            <person name="Hibbett D."/>
            <person name="Nagy L.G."/>
            <person name="Martin F.M."/>
        </authorList>
    </citation>
    <scope>NUCLEOTIDE SEQUENCE</scope>
    <source>
        <strain evidence="6">Prilba</strain>
    </source>
</reference>
<feature type="transmembrane region" description="Helical" evidence="5">
    <location>
        <begin position="284"/>
        <end position="307"/>
    </location>
</feature>
<dbReference type="Pfam" id="PF01040">
    <property type="entry name" value="UbiA"/>
    <property type="match status" value="1"/>
</dbReference>
<dbReference type="EMBL" id="WHVB01000027">
    <property type="protein sequence ID" value="KAF8469801.1"/>
    <property type="molecule type" value="Genomic_DNA"/>
</dbReference>
<name>A0A9P5JXW1_9AGAM</name>
<protein>
    <submittedName>
        <fullName evidence="6">UbiA prenyltransferase family-domain-containing protein</fullName>
    </submittedName>
</protein>
<keyword evidence="2 5" id="KW-0812">Transmembrane</keyword>
<gene>
    <name evidence="6" type="ORF">DFH94DRAFT_674997</name>
</gene>
<evidence type="ECO:0000256" key="4">
    <source>
        <dbReference type="ARBA" id="ARBA00023136"/>
    </source>
</evidence>
<feature type="transmembrane region" description="Helical" evidence="5">
    <location>
        <begin position="206"/>
        <end position="225"/>
    </location>
</feature>
<comment type="subcellular location">
    <subcellularLocation>
        <location evidence="1">Membrane</location>
        <topology evidence="1">Multi-pass membrane protein</topology>
    </subcellularLocation>
</comment>
<keyword evidence="4 5" id="KW-0472">Membrane</keyword>
<feature type="transmembrane region" description="Helical" evidence="5">
    <location>
        <begin position="168"/>
        <end position="185"/>
    </location>
</feature>
<sequence>MAAGSLLFHLYTLFLFTKSDVKILIPPVTLFAAATAPPYKLSRLLHTILWLWVHTLQFGLANQTLPRALSEDLMNHPDRPLLAGRITVRRARTLRWMMMPLCLLLSAAYGPKTLLTGFGVSLFMLAYDECGGARSHWLARNALNAIGYALAEVGATLITCQSENEIDTTVWIAVALSAGIILTTIHTQDYKDVLGDTAVGRVTLPIAYPTLSRVVTAFFLIAWSWGISRTWHLDSVAAAVLGILALIVGIRFVARRDSCADKVSFYWYNVSYHMRTRHSDLSYANFRCGLVLYMCSLVITGCASTIMTEYFL</sequence>
<dbReference type="InterPro" id="IPR050475">
    <property type="entry name" value="Prenyltransferase_related"/>
</dbReference>
<evidence type="ECO:0000256" key="5">
    <source>
        <dbReference type="SAM" id="Phobius"/>
    </source>
</evidence>
<keyword evidence="3 5" id="KW-1133">Transmembrane helix</keyword>
<dbReference type="CDD" id="cd13965">
    <property type="entry name" value="PT_UbiA_3"/>
    <property type="match status" value="1"/>
</dbReference>
<comment type="caution">
    <text evidence="6">The sequence shown here is derived from an EMBL/GenBank/DDBJ whole genome shotgun (WGS) entry which is preliminary data.</text>
</comment>
<accession>A0A9P5JXW1</accession>
<dbReference type="OrthoDB" id="434972at2759"/>
<dbReference type="PANTHER" id="PTHR42723">
    <property type="entry name" value="CHLOROPHYLL SYNTHASE"/>
    <property type="match status" value="1"/>
</dbReference>